<accession>A0A0D0MT25</accession>
<comment type="similarity">
    <text evidence="1">Belongs to the PagL family.</text>
</comment>
<keyword evidence="3" id="KW-0732">Signal</keyword>
<dbReference type="GO" id="GO:0050528">
    <property type="term" value="F:acyloxyacyl hydrolase activity"/>
    <property type="evidence" value="ECO:0007669"/>
    <property type="project" value="UniProtKB-EC"/>
</dbReference>
<dbReference type="InterPro" id="IPR018550">
    <property type="entry name" value="Lipid-A_deacylase-rel"/>
</dbReference>
<protein>
    <recommendedName>
        <fullName evidence="1">Lipid A deacylase</fullName>
        <ecNumber evidence="1">3.1.1.77</ecNumber>
    </recommendedName>
    <alternativeName>
        <fullName evidence="1">LPS 3-O-deacylase</fullName>
    </alternativeName>
    <alternativeName>
        <fullName evidence="1">Outer membrane enzyme</fullName>
    </alternativeName>
</protein>
<comment type="caution">
    <text evidence="4">The sequence shown here is derived from an EMBL/GenBank/DDBJ whole genome shotgun (WGS) entry which is preliminary data.</text>
</comment>
<keyword evidence="1" id="KW-0472">Membrane</keyword>
<dbReference type="Gene3D" id="2.40.160.20">
    <property type="match status" value="1"/>
</dbReference>
<dbReference type="Proteomes" id="UP000032067">
    <property type="component" value="Unassembled WGS sequence"/>
</dbReference>
<dbReference type="OrthoDB" id="5297282at2"/>
<dbReference type="RefSeq" id="WP_042577240.1">
    <property type="nucleotide sequence ID" value="NZ_JXQQ01000008.1"/>
</dbReference>
<comment type="subunit">
    <text evidence="1">Homodimer.</text>
</comment>
<dbReference type="GO" id="GO:0009279">
    <property type="term" value="C:cell outer membrane"/>
    <property type="evidence" value="ECO:0007669"/>
    <property type="project" value="UniProtKB-SubCell"/>
</dbReference>
<dbReference type="SUPFAM" id="SSF56925">
    <property type="entry name" value="OMPA-like"/>
    <property type="match status" value="1"/>
</dbReference>
<evidence type="ECO:0000313" key="5">
    <source>
        <dbReference type="Proteomes" id="UP000032067"/>
    </source>
</evidence>
<comment type="function">
    <text evidence="1">Has lipid A 3-O-deacylase activity. Hydrolyzes the ester bond at the 3 position of lipid A, a bioactive component of lipopolysaccharide (LPS), thereby releasing the primary fatty acyl moiety.</text>
</comment>
<dbReference type="Pfam" id="PF09411">
    <property type="entry name" value="PagL"/>
    <property type="match status" value="1"/>
</dbReference>
<proteinExistence type="inferred from homology"/>
<name>A0A0D0MT25_VARPD</name>
<dbReference type="EC" id="3.1.1.77" evidence="1"/>
<feature type="signal peptide" evidence="3">
    <location>
        <begin position="1"/>
        <end position="27"/>
    </location>
</feature>
<keyword evidence="1" id="KW-0998">Cell outer membrane</keyword>
<comment type="subcellular location">
    <subcellularLocation>
        <location evidence="1">Cell outer membrane</location>
        <topology evidence="1">Multi-pass membrane protein</topology>
    </subcellularLocation>
</comment>
<feature type="site" description="Critical for activity" evidence="2">
    <location>
        <position position="170"/>
    </location>
</feature>
<feature type="chain" id="PRO_5002216982" description="Lipid A deacylase" evidence="3">
    <location>
        <begin position="28"/>
        <end position="191"/>
    </location>
</feature>
<evidence type="ECO:0000256" key="1">
    <source>
        <dbReference type="PIRNR" id="PIRNR029681"/>
    </source>
</evidence>
<organism evidence="4 5">
    <name type="scientific">Variovorax paradoxus</name>
    <dbReference type="NCBI Taxonomy" id="34073"/>
    <lineage>
        <taxon>Bacteria</taxon>
        <taxon>Pseudomonadati</taxon>
        <taxon>Pseudomonadota</taxon>
        <taxon>Betaproteobacteria</taxon>
        <taxon>Burkholderiales</taxon>
        <taxon>Comamonadaceae</taxon>
        <taxon>Variovorax</taxon>
    </lineage>
</organism>
<comment type="catalytic activity">
    <reaction evidence="1">
        <text>a 3-(acyloxy)acyl derivative of bacterial toxin + H2O = a 3-hydroxyacyl derivative of bacterial toxin + a fatty acid + H(+)</text>
        <dbReference type="Rhea" id="RHEA:12032"/>
        <dbReference type="ChEBI" id="CHEBI:15377"/>
        <dbReference type="ChEBI" id="CHEBI:15378"/>
        <dbReference type="ChEBI" id="CHEBI:28868"/>
        <dbReference type="ChEBI" id="CHEBI:136853"/>
        <dbReference type="ChEBI" id="CHEBI:140675"/>
        <dbReference type="EC" id="3.1.1.77"/>
    </reaction>
</comment>
<dbReference type="PIRSF" id="PIRSF029681">
    <property type="entry name" value="PagL"/>
    <property type="match status" value="1"/>
</dbReference>
<evidence type="ECO:0000313" key="4">
    <source>
        <dbReference type="EMBL" id="KIQ35691.1"/>
    </source>
</evidence>
<evidence type="ECO:0000256" key="2">
    <source>
        <dbReference type="PIRSR" id="PIRSR029681-2"/>
    </source>
</evidence>
<keyword evidence="1" id="KW-0378">Hydrolase</keyword>
<sequence>MKSNLCAPLRAAVFAGLFGLLGTAAHAFGDDSRGFYIDGGHARHGEKGDTNSVSVGMTVPWSIVERRPGSPLSSYLDFFVSNWHARPLDDGPRNFVQIGAIYTLRYRFGDGASPWFAEGGVGATLMDHVYRTPDRSFSTAFQFTEVLGVGRSFGDNGAHEVALRVQHVSNGGIKKPNPGETFLRLRYTYHF</sequence>
<dbReference type="EMBL" id="JXQQ01000008">
    <property type="protein sequence ID" value="KIQ35691.1"/>
    <property type="molecule type" value="Genomic_DNA"/>
</dbReference>
<gene>
    <name evidence="4" type="ORF">RT97_02630</name>
</gene>
<dbReference type="InterPro" id="IPR011250">
    <property type="entry name" value="OMP/PagP_B-barrel"/>
</dbReference>
<dbReference type="AlphaFoldDB" id="A0A0D0MT25"/>
<evidence type="ECO:0000256" key="3">
    <source>
        <dbReference type="SAM" id="SignalP"/>
    </source>
</evidence>
<reference evidence="4 5" key="1">
    <citation type="submission" date="2014-12" db="EMBL/GenBank/DDBJ databases">
        <title>16Stimator: statistical estimation of ribosomal gene copy numbers from draft genome assemblies.</title>
        <authorList>
            <person name="Perisin M.A."/>
            <person name="Vetter M."/>
            <person name="Gilbert J.A."/>
            <person name="Bergelson J."/>
        </authorList>
    </citation>
    <scope>NUCLEOTIDE SEQUENCE [LARGE SCALE GENOMIC DNA]</scope>
    <source>
        <strain evidence="4 5">MEDvA23</strain>
    </source>
</reference>